<dbReference type="InterPro" id="IPR013461">
    <property type="entry name" value="ClpA"/>
</dbReference>
<dbReference type="Gene3D" id="3.40.50.300">
    <property type="entry name" value="P-loop containing nucleotide triphosphate hydrolases"/>
    <property type="match status" value="2"/>
</dbReference>
<dbReference type="Gene3D" id="1.10.1780.10">
    <property type="entry name" value="Clp, N-terminal domain"/>
    <property type="match status" value="1"/>
</dbReference>
<dbReference type="Pfam" id="PF02861">
    <property type="entry name" value="Clp_N"/>
    <property type="match status" value="1"/>
</dbReference>
<dbReference type="HOGENOM" id="CLU_005070_4_2_0"/>
<dbReference type="SMART" id="SM01086">
    <property type="entry name" value="ClpB_D2-small"/>
    <property type="match status" value="1"/>
</dbReference>
<dbReference type="eggNOG" id="COG0542">
    <property type="taxonomic scope" value="Bacteria"/>
</dbReference>
<dbReference type="InterPro" id="IPR003593">
    <property type="entry name" value="AAA+_ATPase"/>
</dbReference>
<dbReference type="CDD" id="cd00009">
    <property type="entry name" value="AAA"/>
    <property type="match status" value="1"/>
</dbReference>
<dbReference type="InterPro" id="IPR004176">
    <property type="entry name" value="Clp_R_N"/>
</dbReference>
<evidence type="ECO:0000256" key="4">
    <source>
        <dbReference type="ARBA" id="ARBA00023186"/>
    </source>
</evidence>
<dbReference type="PANTHER" id="PTHR11638:SF111">
    <property type="entry name" value="ATP-DEPENDENT CLP PROTEASE ATP-BINDING SUBUNIT CLPA"/>
    <property type="match status" value="1"/>
</dbReference>
<name>A0A081C2G7_VECG1</name>
<dbReference type="InterPro" id="IPR027417">
    <property type="entry name" value="P-loop_NTPase"/>
</dbReference>
<keyword evidence="2" id="KW-0547">Nucleotide-binding</keyword>
<dbReference type="InterPro" id="IPR041546">
    <property type="entry name" value="ClpA/ClpB_AAA_lid"/>
</dbReference>
<dbReference type="GO" id="GO:0008233">
    <property type="term" value="F:peptidase activity"/>
    <property type="evidence" value="ECO:0007669"/>
    <property type="project" value="UniProtKB-KW"/>
</dbReference>
<dbReference type="InterPro" id="IPR019489">
    <property type="entry name" value="Clp_ATPase_C"/>
</dbReference>
<evidence type="ECO:0000259" key="6">
    <source>
        <dbReference type="PROSITE" id="PS51903"/>
    </source>
</evidence>
<dbReference type="SMART" id="SM00382">
    <property type="entry name" value="AAA"/>
    <property type="match status" value="2"/>
</dbReference>
<dbReference type="SUPFAM" id="SSF52540">
    <property type="entry name" value="P-loop containing nucleoside triphosphate hydrolases"/>
    <property type="match status" value="2"/>
</dbReference>
<dbReference type="Pfam" id="PF10431">
    <property type="entry name" value="ClpB_D2-small"/>
    <property type="match status" value="1"/>
</dbReference>
<dbReference type="PROSITE" id="PS51903">
    <property type="entry name" value="CLP_R"/>
    <property type="match status" value="1"/>
</dbReference>
<dbReference type="InterPro" id="IPR003959">
    <property type="entry name" value="ATPase_AAA_core"/>
</dbReference>
<dbReference type="GO" id="GO:0043335">
    <property type="term" value="P:protein unfolding"/>
    <property type="evidence" value="ECO:0007669"/>
    <property type="project" value="InterPro"/>
</dbReference>
<dbReference type="Proteomes" id="UP000030661">
    <property type="component" value="Unassembled WGS sequence"/>
</dbReference>
<protein>
    <submittedName>
        <fullName evidence="7">ATP-dependent Clp protease ATP-binding subunit ClpA</fullName>
    </submittedName>
</protein>
<dbReference type="InterPro" id="IPR050130">
    <property type="entry name" value="ClpA_ClpB"/>
</dbReference>
<evidence type="ECO:0000313" key="8">
    <source>
        <dbReference type="Proteomes" id="UP000030661"/>
    </source>
</evidence>
<dbReference type="PANTHER" id="PTHR11638">
    <property type="entry name" value="ATP-DEPENDENT CLP PROTEASE"/>
    <property type="match status" value="1"/>
</dbReference>
<dbReference type="Pfam" id="PF07724">
    <property type="entry name" value="AAA_2"/>
    <property type="match status" value="1"/>
</dbReference>
<feature type="domain" description="Clp R" evidence="6">
    <location>
        <begin position="1"/>
        <end position="161"/>
    </location>
</feature>
<keyword evidence="1 5" id="KW-0677">Repeat</keyword>
<dbReference type="Pfam" id="PF00004">
    <property type="entry name" value="AAA"/>
    <property type="match status" value="1"/>
</dbReference>
<dbReference type="PRINTS" id="PR00300">
    <property type="entry name" value="CLPPROTEASEA"/>
</dbReference>
<evidence type="ECO:0000256" key="3">
    <source>
        <dbReference type="ARBA" id="ARBA00022840"/>
    </source>
</evidence>
<dbReference type="GO" id="GO:0005524">
    <property type="term" value="F:ATP binding"/>
    <property type="evidence" value="ECO:0007669"/>
    <property type="project" value="UniProtKB-KW"/>
</dbReference>
<dbReference type="SUPFAM" id="SSF81923">
    <property type="entry name" value="Double Clp-N motif"/>
    <property type="match status" value="1"/>
</dbReference>
<dbReference type="GO" id="GO:0034605">
    <property type="term" value="P:cellular response to heat"/>
    <property type="evidence" value="ECO:0007669"/>
    <property type="project" value="TreeGrafter"/>
</dbReference>
<keyword evidence="3 7" id="KW-0067">ATP-binding</keyword>
<dbReference type="EMBL" id="DF820468">
    <property type="protein sequence ID" value="GAK58772.1"/>
    <property type="molecule type" value="Genomic_DNA"/>
</dbReference>
<evidence type="ECO:0000313" key="7">
    <source>
        <dbReference type="EMBL" id="GAK58772.1"/>
    </source>
</evidence>
<dbReference type="InterPro" id="IPR001270">
    <property type="entry name" value="ClpA/B"/>
</dbReference>
<dbReference type="GO" id="GO:0005737">
    <property type="term" value="C:cytoplasm"/>
    <property type="evidence" value="ECO:0007669"/>
    <property type="project" value="TreeGrafter"/>
</dbReference>
<evidence type="ECO:0000256" key="5">
    <source>
        <dbReference type="PROSITE-ProRule" id="PRU01251"/>
    </source>
</evidence>
<dbReference type="AlphaFoldDB" id="A0A081C2G7"/>
<dbReference type="NCBIfam" id="TIGR02639">
    <property type="entry name" value="ClpA"/>
    <property type="match status" value="1"/>
</dbReference>
<reference evidence="7" key="1">
    <citation type="journal article" date="2015" name="PeerJ">
        <title>First genomic representation of candidate bacterial phylum KSB3 points to enhanced environmental sensing as a trigger of wastewater bulking.</title>
        <authorList>
            <person name="Sekiguchi Y."/>
            <person name="Ohashi A."/>
            <person name="Parks D.H."/>
            <person name="Yamauchi T."/>
            <person name="Tyson G.W."/>
            <person name="Hugenholtz P."/>
        </authorList>
    </citation>
    <scope>NUCLEOTIDE SEQUENCE [LARGE SCALE GENOMIC DNA]</scope>
</reference>
<sequence length="795" mass="88556">MSRQEVQSVVDTAIREAILRRHEYITVEHLLYSILQHDTGVTIISACGGDVDRLLKQLLHFFAEHIPELPVLSVWQNDSAAESERETEVEEPSPVQTLGFRRVLERAVNQGMSSGRQDLDVGDLLAGIFLEQDSHAVYLLKKQGITRLDILNYISHGMTKDDDELSLAKFDEPGELEESEEEEDAFSRERTPQKGFKLESFAVNLTELARQGKLDPLIGREREMKRVTQVLCRRLKHNPVLVGEPGVGKTAIVEGLAQNIVKSAAPKILHNVEIFALDMGALLAGTKFRGQFEQRLKAVLKAINKYNRKAASGLGAILFVDEIHTIVGAGATTGTSIDASGLLKHALHADNLRCIGATTHDEYRRHFEHDRALVRRFQKIDITEASVEDSIAILHGLRNRFEEYYQVQYTDPALESAAQLAFRHIAERFMPDKAIDVIDEVGALNQIREPEQQKAVLDVADVEEVVGQIAHIPDLNPGESERDQLAVLERKMKEKVFGQNRPIEAVSAAIRLSRAGLNLPDKPVGAFLFAGPTGVGKTEVARQLALVLGVAFKRFDMSEYMEKHTVSRLIGAPPGYIGYDQGGLLTEAIRKNPHCVLLLDEIEKAHIDLFDILLQVMDHATLTDNTGREADFRNVILIMTTNAGAREMGKRIIGFDQSIDLSASHHAIEKLFSPEFRNRLTEIVYFDPLSQQIMIQIVGKFIDELNGQLAAQEVRLELDDAAKLWLAEHGYDEMYGARPLARLIQTTIRQPLAEEILFGQLQNGGVARVTLEDEKLVIHAGTSALCQPANNSLRG</sequence>
<dbReference type="InterPro" id="IPR036628">
    <property type="entry name" value="Clp_N_dom_sf"/>
</dbReference>
<keyword evidence="7" id="KW-0378">Hydrolase</keyword>
<proteinExistence type="predicted"/>
<gene>
    <name evidence="7" type="ORF">U27_05747</name>
</gene>
<dbReference type="PROSITE" id="PS00871">
    <property type="entry name" value="CLPAB_2"/>
    <property type="match status" value="1"/>
</dbReference>
<dbReference type="Pfam" id="PF17871">
    <property type="entry name" value="AAA_lid_9"/>
    <property type="match status" value="1"/>
</dbReference>
<dbReference type="CDD" id="cd19499">
    <property type="entry name" value="RecA-like_ClpB_Hsp104-like"/>
    <property type="match status" value="1"/>
</dbReference>
<dbReference type="GO" id="GO:0006508">
    <property type="term" value="P:proteolysis"/>
    <property type="evidence" value="ECO:0007669"/>
    <property type="project" value="UniProtKB-KW"/>
</dbReference>
<evidence type="ECO:0000256" key="2">
    <source>
        <dbReference type="ARBA" id="ARBA00022741"/>
    </source>
</evidence>
<dbReference type="InterPro" id="IPR028299">
    <property type="entry name" value="ClpA/B_CS2"/>
</dbReference>
<dbReference type="STRING" id="1499967.U27_05747"/>
<keyword evidence="4" id="KW-0143">Chaperone</keyword>
<evidence type="ECO:0000256" key="1">
    <source>
        <dbReference type="ARBA" id="ARBA00022737"/>
    </source>
</evidence>
<organism evidence="7">
    <name type="scientific">Vecturithrix granuli</name>
    <dbReference type="NCBI Taxonomy" id="1499967"/>
    <lineage>
        <taxon>Bacteria</taxon>
        <taxon>Candidatus Moduliflexota</taxon>
        <taxon>Candidatus Vecturitrichia</taxon>
        <taxon>Candidatus Vecturitrichales</taxon>
        <taxon>Candidatus Vecturitrichaceae</taxon>
        <taxon>Candidatus Vecturithrix</taxon>
    </lineage>
</organism>
<dbReference type="Gene3D" id="1.10.8.60">
    <property type="match status" value="2"/>
</dbReference>
<keyword evidence="7" id="KW-0645">Protease</keyword>
<keyword evidence="8" id="KW-1185">Reference proteome</keyword>
<accession>A0A081C2G7</accession>
<dbReference type="GO" id="GO:0016887">
    <property type="term" value="F:ATP hydrolysis activity"/>
    <property type="evidence" value="ECO:0007669"/>
    <property type="project" value="InterPro"/>
</dbReference>